<protein>
    <submittedName>
        <fullName evidence="2">Uncharacterized protein</fullName>
    </submittedName>
</protein>
<keyword evidence="1" id="KW-0812">Transmembrane</keyword>
<proteinExistence type="predicted"/>
<dbReference type="Proteomes" id="UP000321222">
    <property type="component" value="Chromosome"/>
</dbReference>
<keyword evidence="1" id="KW-1133">Transmembrane helix</keyword>
<dbReference type="OrthoDB" id="1369954at2"/>
<dbReference type="EMBL" id="CP042831">
    <property type="protein sequence ID" value="QEE49952.1"/>
    <property type="molecule type" value="Genomic_DNA"/>
</dbReference>
<evidence type="ECO:0000256" key="1">
    <source>
        <dbReference type="SAM" id="Phobius"/>
    </source>
</evidence>
<keyword evidence="1" id="KW-0472">Membrane</keyword>
<accession>A0A5B9FYJ3</accession>
<evidence type="ECO:0000313" key="2">
    <source>
        <dbReference type="EMBL" id="QEE49952.1"/>
    </source>
</evidence>
<sequence length="151" mass="17503">MEKQYFKYGSGYVNIDSENLYLTNSGNWQEARDLKEKSPKTKRQNSSRILGNNIFLFIVFASVLIGGFFLLERGRIFLGGVVLLFFVLRYFQPEMGNRYKIPLSKIESIEFFEKGITIHFRNEANEADKESIDNVDPKGFEILTQINLLKS</sequence>
<name>A0A5B9FYJ3_9FLAO</name>
<feature type="transmembrane region" description="Helical" evidence="1">
    <location>
        <begin position="76"/>
        <end position="91"/>
    </location>
</feature>
<evidence type="ECO:0000313" key="3">
    <source>
        <dbReference type="Proteomes" id="UP000321222"/>
    </source>
</evidence>
<dbReference type="AlphaFoldDB" id="A0A5B9FYJ3"/>
<feature type="transmembrane region" description="Helical" evidence="1">
    <location>
        <begin position="49"/>
        <end position="70"/>
    </location>
</feature>
<dbReference type="KEGG" id="fak:FUA48_10280"/>
<keyword evidence="3" id="KW-1185">Reference proteome</keyword>
<organism evidence="2 3">
    <name type="scientific">Flavobacterium alkalisoli</name>
    <dbReference type="NCBI Taxonomy" id="2602769"/>
    <lineage>
        <taxon>Bacteria</taxon>
        <taxon>Pseudomonadati</taxon>
        <taxon>Bacteroidota</taxon>
        <taxon>Flavobacteriia</taxon>
        <taxon>Flavobacteriales</taxon>
        <taxon>Flavobacteriaceae</taxon>
        <taxon>Flavobacterium</taxon>
    </lineage>
</organism>
<dbReference type="RefSeq" id="WP_147583447.1">
    <property type="nucleotide sequence ID" value="NZ_CP042831.1"/>
</dbReference>
<reference evidence="2 3" key="1">
    <citation type="submission" date="2019-08" db="EMBL/GenBank/DDBJ databases">
        <title>Flavobacterium alkalisoli sp. nov., isolated from rhizosphere soil of Suaeda salsa.</title>
        <authorList>
            <person name="Sun J.-Q."/>
            <person name="Xu L."/>
        </authorList>
    </citation>
    <scope>NUCLEOTIDE SEQUENCE [LARGE SCALE GENOMIC DNA]</scope>
    <source>
        <strain evidence="2 3">XS-5</strain>
    </source>
</reference>
<gene>
    <name evidence="2" type="ORF">FUA48_10280</name>
</gene>